<evidence type="ECO:0000256" key="6">
    <source>
        <dbReference type="ARBA" id="ARBA00022741"/>
    </source>
</evidence>
<feature type="coiled-coil region" evidence="14">
    <location>
        <begin position="235"/>
        <end position="296"/>
    </location>
</feature>
<gene>
    <name evidence="16" type="ORF">SAMN02745130_02687</name>
</gene>
<evidence type="ECO:0000256" key="11">
    <source>
        <dbReference type="ARBA" id="ARBA00023054"/>
    </source>
</evidence>
<keyword evidence="10" id="KW-0067">ATP-binding</keyword>
<keyword evidence="6" id="KW-0547">Nucleotide-binding</keyword>
<dbReference type="Pfam" id="PF13558">
    <property type="entry name" value="SbcC_Walker_B"/>
    <property type="match status" value="1"/>
</dbReference>
<evidence type="ECO:0000256" key="10">
    <source>
        <dbReference type="ARBA" id="ARBA00022840"/>
    </source>
</evidence>
<evidence type="ECO:0000256" key="2">
    <source>
        <dbReference type="ARBA" id="ARBA00011322"/>
    </source>
</evidence>
<name>A0A1T4XAP6_9GAMM</name>
<dbReference type="OrthoDB" id="9795626at2"/>
<reference evidence="16 17" key="1">
    <citation type="submission" date="2017-02" db="EMBL/GenBank/DDBJ databases">
        <authorList>
            <person name="Peterson S.W."/>
        </authorList>
    </citation>
    <scope>NUCLEOTIDE SEQUENCE [LARGE SCALE GENOMIC DNA]</scope>
    <source>
        <strain evidence="16 17">ATCC 49788</strain>
    </source>
</reference>
<dbReference type="GO" id="GO:0004527">
    <property type="term" value="F:exonuclease activity"/>
    <property type="evidence" value="ECO:0007669"/>
    <property type="project" value="UniProtKB-KW"/>
</dbReference>
<keyword evidence="17" id="KW-1185">Reference proteome</keyword>
<dbReference type="Pfam" id="PF13476">
    <property type="entry name" value="AAA_23"/>
    <property type="match status" value="1"/>
</dbReference>
<keyword evidence="7" id="KW-0255">Endonuclease</keyword>
<comment type="function">
    <text evidence="13">SbcCD cleaves DNA hairpin structures. These structures can inhibit DNA replication and are intermediates in certain DNA recombination reactions. The complex acts as a 3'-&gt;5' double strand exonuclease that can open hairpins. It also has a 5' single-strand endonuclease activity.</text>
</comment>
<evidence type="ECO:0000313" key="17">
    <source>
        <dbReference type="Proteomes" id="UP000190460"/>
    </source>
</evidence>
<feature type="coiled-coil region" evidence="14">
    <location>
        <begin position="468"/>
        <end position="538"/>
    </location>
</feature>
<evidence type="ECO:0000256" key="8">
    <source>
        <dbReference type="ARBA" id="ARBA00022801"/>
    </source>
</evidence>
<organism evidence="16 17">
    <name type="scientific">Thiothrix eikelboomii</name>
    <dbReference type="NCBI Taxonomy" id="92487"/>
    <lineage>
        <taxon>Bacteria</taxon>
        <taxon>Pseudomonadati</taxon>
        <taxon>Pseudomonadota</taxon>
        <taxon>Gammaproteobacteria</taxon>
        <taxon>Thiotrichales</taxon>
        <taxon>Thiotrichaceae</taxon>
        <taxon>Thiothrix</taxon>
    </lineage>
</organism>
<dbReference type="SUPFAM" id="SSF52540">
    <property type="entry name" value="P-loop containing nucleoside triphosphate hydrolases"/>
    <property type="match status" value="1"/>
</dbReference>
<dbReference type="STRING" id="92487.SAMN02745130_02687"/>
<evidence type="ECO:0000256" key="3">
    <source>
        <dbReference type="ARBA" id="ARBA00013368"/>
    </source>
</evidence>
<sequence>MKILAIRGKNLASLARLFEIEFTSEPLASTGIFAITGPTGAGKSTLLDALCLALYDDMPRLPREGTRQQLPDVSGETIAPRDPRTILRRGAGEGFAEVDFVGNDGVRYRAHWSVRRARSKAEGRLQASEMSLLSLDHQQIIASSRKTEVLEAIVARIGLSFEQFTRGVLLAQNEFASFLKAPDDKRAELLQTLTGTDLFAELSRRAYQYAKGAEQNLGHLRTRLANLAILSTEERQQQELASSQAQRQVQTLETERLQLEQQLQWYRQAAQLEQAYQQANTSLAKALEEEQAANERRQFLAKLEAVQALNGLVTHRQRLQQDLTTSTAQLQIAQQHHATTEQHQQLAQTQLLAVQTQLTAKQQEYAALQPELLQARQLDTLIQAVLPRHAAALTQQQTAQQAFHVLQTAAKQHTAKLTQVQQQQTTLKAWQREHSAWQGLAEHWPRWQGLLQQAQASWQQQTEAESKLKAVAAELVQLETHLAQAKLAWQQQQQALMAATAQAQQAQQQATHYDLEDLAKQRQQLEADLRQLQAAQQAGLAVQTSSQALADGQLAFQQAQLQQQHSAQLCQQLQAQLLVVEGESERAEHTWRLAAAACADQAAHWRAQLTAGDACPVCGALEHPYAQQAPALDALLVHLQQDYLQQREAAKVLTGRVNAEQAHWQHYQQQSLSLEQSLTQATAAKNAALAAWQTYAQLGLVGEGETTTELEQRLAIQQQALAAIHPTEQAARRAYQQHELAQQAQRQAQQLASAAQDRYLSLETKLKLQQTQQHYLQQGQVELTTRLQAYLKQLDSAFVDPSWQVAWQVSAPQFIERCADQVRSWQAQQQAEHQLNQEQTELVAAQTAFDFKIQQAQAGLNHRQQELAELAAELALQQQQRQSLFAESLIELEERWQRELAQLAQQVTALQTQAEQADHAQIRAAANLGQLQTQVEQLKDQQRLSQQSLATELASLRQHGFSLEEAELTALLRYQPVWLQRERQALQALHVAGRQAQAILDERQAQRTQHEQSRPEAASLETVQAAYASQLLNLQAAQLAAQELLLSLREDQQQREYAEGLQVELAQLTSQARIWGQLNELIGSANGNKFRDIAQQYSLDVLLSYANRHLADLSRRYSLRRVQRSLALLVLDQDMGGEIRSVHSLSGGESFLVSLALALGLASLSSQRVKVESLFIDEGFGSLDTDSLRIAMDALDQLQAQGRKVGVISHVQEMTERLGVQIQVRRLSGGQSHIRVSGQ</sequence>
<protein>
    <recommendedName>
        <fullName evidence="3">Nuclease SbcCD subunit C</fullName>
    </recommendedName>
</protein>
<dbReference type="PANTHER" id="PTHR32114">
    <property type="entry name" value="ABC TRANSPORTER ABCH.3"/>
    <property type="match status" value="1"/>
</dbReference>
<accession>A0A1T4XAP6</accession>
<keyword evidence="5" id="KW-0540">Nuclease</keyword>
<dbReference type="GO" id="GO:0005524">
    <property type="term" value="F:ATP binding"/>
    <property type="evidence" value="ECO:0007669"/>
    <property type="project" value="UniProtKB-KW"/>
</dbReference>
<dbReference type="InterPro" id="IPR027417">
    <property type="entry name" value="P-loop_NTPase"/>
</dbReference>
<keyword evidence="8" id="KW-0378">Hydrolase</keyword>
<dbReference type="EMBL" id="FUYB01000014">
    <property type="protein sequence ID" value="SKA86178.1"/>
    <property type="molecule type" value="Genomic_DNA"/>
</dbReference>
<evidence type="ECO:0000256" key="4">
    <source>
        <dbReference type="ARBA" id="ARBA00022705"/>
    </source>
</evidence>
<evidence type="ECO:0000259" key="15">
    <source>
        <dbReference type="Pfam" id="PF13476"/>
    </source>
</evidence>
<dbReference type="InterPro" id="IPR038729">
    <property type="entry name" value="Rad50/SbcC_AAA"/>
</dbReference>
<evidence type="ECO:0000313" key="16">
    <source>
        <dbReference type="EMBL" id="SKA86178.1"/>
    </source>
</evidence>
<evidence type="ECO:0000256" key="7">
    <source>
        <dbReference type="ARBA" id="ARBA00022759"/>
    </source>
</evidence>
<comment type="similarity">
    <text evidence="1">Belongs to the SMC family. SbcC subfamily.</text>
</comment>
<dbReference type="Proteomes" id="UP000190460">
    <property type="component" value="Unassembled WGS sequence"/>
</dbReference>
<dbReference type="GO" id="GO:0016887">
    <property type="term" value="F:ATP hydrolysis activity"/>
    <property type="evidence" value="ECO:0007669"/>
    <property type="project" value="InterPro"/>
</dbReference>
<evidence type="ECO:0000256" key="1">
    <source>
        <dbReference type="ARBA" id="ARBA00006930"/>
    </source>
</evidence>
<comment type="subunit">
    <text evidence="2">Heterodimer of SbcC and SbcD.</text>
</comment>
<evidence type="ECO:0000256" key="9">
    <source>
        <dbReference type="ARBA" id="ARBA00022839"/>
    </source>
</evidence>
<dbReference type="Gene3D" id="3.40.50.300">
    <property type="entry name" value="P-loop containing nucleotide triphosphate hydrolases"/>
    <property type="match status" value="2"/>
</dbReference>
<keyword evidence="9 16" id="KW-0269">Exonuclease</keyword>
<evidence type="ECO:0000256" key="13">
    <source>
        <dbReference type="ARBA" id="ARBA00055999"/>
    </source>
</evidence>
<dbReference type="GO" id="GO:0004519">
    <property type="term" value="F:endonuclease activity"/>
    <property type="evidence" value="ECO:0007669"/>
    <property type="project" value="UniProtKB-KW"/>
</dbReference>
<evidence type="ECO:0000256" key="5">
    <source>
        <dbReference type="ARBA" id="ARBA00022722"/>
    </source>
</evidence>
<keyword evidence="11 14" id="KW-0175">Coiled coil</keyword>
<dbReference type="FunFam" id="3.40.50.300:FF:001446">
    <property type="entry name" value="DsDNA exonuclease SbcC"/>
    <property type="match status" value="1"/>
</dbReference>
<feature type="domain" description="Rad50/SbcC-type AAA" evidence="15">
    <location>
        <begin position="6"/>
        <end position="264"/>
    </location>
</feature>
<dbReference type="PANTHER" id="PTHR32114:SF2">
    <property type="entry name" value="ABC TRANSPORTER ABCH.3"/>
    <property type="match status" value="1"/>
</dbReference>
<dbReference type="AlphaFoldDB" id="A0A1T4XAP6"/>
<dbReference type="GO" id="GO:0006302">
    <property type="term" value="P:double-strand break repair"/>
    <property type="evidence" value="ECO:0007669"/>
    <property type="project" value="InterPro"/>
</dbReference>
<evidence type="ECO:0000256" key="14">
    <source>
        <dbReference type="SAM" id="Coils"/>
    </source>
</evidence>
<keyword evidence="12" id="KW-0233">DNA recombination</keyword>
<dbReference type="GO" id="GO:0006310">
    <property type="term" value="P:DNA recombination"/>
    <property type="evidence" value="ECO:0007669"/>
    <property type="project" value="UniProtKB-KW"/>
</dbReference>
<evidence type="ECO:0000256" key="12">
    <source>
        <dbReference type="ARBA" id="ARBA00023172"/>
    </source>
</evidence>
<feature type="coiled-coil region" evidence="14">
    <location>
        <begin position="828"/>
        <end position="941"/>
    </location>
</feature>
<keyword evidence="4" id="KW-0235">DNA replication</keyword>
<dbReference type="GO" id="GO:0006260">
    <property type="term" value="P:DNA replication"/>
    <property type="evidence" value="ECO:0007669"/>
    <property type="project" value="UniProtKB-KW"/>
</dbReference>
<dbReference type="RefSeq" id="WP_078923139.1">
    <property type="nucleotide sequence ID" value="NZ_FUYB01000014.1"/>
</dbReference>
<proteinExistence type="inferred from homology"/>